<evidence type="ECO:0000313" key="2">
    <source>
        <dbReference type="EMBL" id="TFB74563.1"/>
    </source>
</evidence>
<organism evidence="1 3">
    <name type="scientific">Cryobacterium flavum</name>
    <dbReference type="NCBI Taxonomy" id="1424659"/>
    <lineage>
        <taxon>Bacteria</taxon>
        <taxon>Bacillati</taxon>
        <taxon>Actinomycetota</taxon>
        <taxon>Actinomycetes</taxon>
        <taxon>Micrococcales</taxon>
        <taxon>Microbacteriaceae</taxon>
        <taxon>Cryobacterium</taxon>
    </lineage>
</organism>
<dbReference type="AlphaFoldDB" id="A0A4R8V1C6"/>
<gene>
    <name evidence="2" type="ORF">E3O21_14470</name>
    <name evidence="1" type="ORF">SAMN05216368_104194</name>
</gene>
<proteinExistence type="predicted"/>
<keyword evidence="4" id="KW-1185">Reference proteome</keyword>
<sequence length="168" mass="19124">MTDRRYRVTKLAAEFDLTTFDCGEPAYNQWLSEHARTAVESGSSMVYLLLERMRAGIGERVVRYYAICPTMVVRSDLPRPFQRGVLRWAPAWLLAQQAMDQSLRGDVTGKWGAQLLREALRSIIDSPRRWWSDNRGRCRQRGSGPLVLAPGTAQRGWPAASLQDTKKL</sequence>
<protein>
    <submittedName>
        <fullName evidence="1">Uncharacterized protein</fullName>
    </submittedName>
</protein>
<dbReference type="EMBL" id="SOFD01000035">
    <property type="protein sequence ID" value="TFB74563.1"/>
    <property type="molecule type" value="Genomic_DNA"/>
</dbReference>
<evidence type="ECO:0000313" key="4">
    <source>
        <dbReference type="Proteomes" id="UP000298252"/>
    </source>
</evidence>
<dbReference type="RefSeq" id="WP_134505309.1">
    <property type="nucleotide sequence ID" value="NZ_FNIB01000004.1"/>
</dbReference>
<dbReference type="Proteomes" id="UP000199639">
    <property type="component" value="Unassembled WGS sequence"/>
</dbReference>
<accession>A0A4R8V1C6</accession>
<evidence type="ECO:0000313" key="3">
    <source>
        <dbReference type="Proteomes" id="UP000199639"/>
    </source>
</evidence>
<evidence type="ECO:0000313" key="1">
    <source>
        <dbReference type="EMBL" id="SDN21395.1"/>
    </source>
</evidence>
<reference evidence="1 3" key="1">
    <citation type="submission" date="2016-10" db="EMBL/GenBank/DDBJ databases">
        <authorList>
            <person name="Varghese N."/>
            <person name="Submissions S."/>
        </authorList>
    </citation>
    <scope>NUCLEOTIDE SEQUENCE [LARGE SCALE GENOMIC DNA]</scope>
    <source>
        <strain evidence="1 3">CGMCC 1.11215</strain>
    </source>
</reference>
<name>A0A4R8V1C6_9MICO</name>
<dbReference type="Gene3D" id="3.40.630.30">
    <property type="match status" value="1"/>
</dbReference>
<dbReference type="Proteomes" id="UP000298252">
    <property type="component" value="Unassembled WGS sequence"/>
</dbReference>
<reference evidence="2 4" key="2">
    <citation type="submission" date="2019-03" db="EMBL/GenBank/DDBJ databases">
        <title>Genomics of glacier-inhabiting Cryobacterium strains.</title>
        <authorList>
            <person name="Liu Q."/>
            <person name="Xin Y.-H."/>
        </authorList>
    </citation>
    <scope>NUCLEOTIDE SEQUENCE [LARGE SCALE GENOMIC DNA]</scope>
    <source>
        <strain evidence="2 4">Hh8</strain>
    </source>
</reference>
<dbReference type="EMBL" id="FNIB01000004">
    <property type="protein sequence ID" value="SDN21395.1"/>
    <property type="molecule type" value="Genomic_DNA"/>
</dbReference>